<dbReference type="EMBL" id="JABVXQ010000005">
    <property type="protein sequence ID" value="KAF6109662.1"/>
    <property type="molecule type" value="Genomic_DNA"/>
</dbReference>
<sequence>MCAGMRFQPLVSRHKGLGVSCWKKRAHLLLVQEIRRISSLDFQGPLQETLGTEMLQAVVRATLGVKSSVFSLERWRSRVPETVARAAAFQSLASQEASPRGRLLLSLASTFLPAQYNPGAAPQRRGLGADNRGMGGTRWFR</sequence>
<evidence type="ECO:0000313" key="2">
    <source>
        <dbReference type="EMBL" id="KAF6109662.1"/>
    </source>
</evidence>
<evidence type="ECO:0000256" key="1">
    <source>
        <dbReference type="SAM" id="MobiDB-lite"/>
    </source>
</evidence>
<gene>
    <name evidence="2" type="ORF">HJG60_010896</name>
</gene>
<protein>
    <submittedName>
        <fullName evidence="2">Uncharacterized protein</fullName>
    </submittedName>
</protein>
<feature type="region of interest" description="Disordered" evidence="1">
    <location>
        <begin position="122"/>
        <end position="141"/>
    </location>
</feature>
<dbReference type="AlphaFoldDB" id="A0A834A734"/>
<proteinExistence type="predicted"/>
<dbReference type="Proteomes" id="UP000664940">
    <property type="component" value="Unassembled WGS sequence"/>
</dbReference>
<evidence type="ECO:0000313" key="3">
    <source>
        <dbReference type="Proteomes" id="UP000664940"/>
    </source>
</evidence>
<organism evidence="2 3">
    <name type="scientific">Phyllostomus discolor</name>
    <name type="common">pale spear-nosed bat</name>
    <dbReference type="NCBI Taxonomy" id="89673"/>
    <lineage>
        <taxon>Eukaryota</taxon>
        <taxon>Metazoa</taxon>
        <taxon>Chordata</taxon>
        <taxon>Craniata</taxon>
        <taxon>Vertebrata</taxon>
        <taxon>Euteleostomi</taxon>
        <taxon>Mammalia</taxon>
        <taxon>Eutheria</taxon>
        <taxon>Laurasiatheria</taxon>
        <taxon>Chiroptera</taxon>
        <taxon>Yangochiroptera</taxon>
        <taxon>Phyllostomidae</taxon>
        <taxon>Phyllostominae</taxon>
        <taxon>Phyllostomus</taxon>
    </lineage>
</organism>
<reference evidence="2 3" key="1">
    <citation type="journal article" date="2020" name="Nature">
        <title>Six reference-quality genomes reveal evolution of bat adaptations.</title>
        <authorList>
            <person name="Jebb D."/>
            <person name="Huang Z."/>
            <person name="Pippel M."/>
            <person name="Hughes G.M."/>
            <person name="Lavrichenko K."/>
            <person name="Devanna P."/>
            <person name="Winkler S."/>
            <person name="Jermiin L.S."/>
            <person name="Skirmuntt E.C."/>
            <person name="Katzourakis A."/>
            <person name="Burkitt-Gray L."/>
            <person name="Ray D.A."/>
            <person name="Sullivan K.A.M."/>
            <person name="Roscito J.G."/>
            <person name="Kirilenko B.M."/>
            <person name="Davalos L.M."/>
            <person name="Corthals A.P."/>
            <person name="Power M.L."/>
            <person name="Jones G."/>
            <person name="Ransome R.D."/>
            <person name="Dechmann D.K.N."/>
            <person name="Locatelli A.G."/>
            <person name="Puechmaille S.J."/>
            <person name="Fedrigo O."/>
            <person name="Jarvis E.D."/>
            <person name="Hiller M."/>
            <person name="Vernes S.C."/>
            <person name="Myers E.W."/>
            <person name="Teeling E.C."/>
        </authorList>
    </citation>
    <scope>NUCLEOTIDE SEQUENCE [LARGE SCALE GENOMIC DNA]</scope>
    <source>
        <strain evidence="2">Bat1K_MPI-CBG_1</strain>
    </source>
</reference>
<comment type="caution">
    <text evidence="2">The sequence shown here is derived from an EMBL/GenBank/DDBJ whole genome shotgun (WGS) entry which is preliminary data.</text>
</comment>
<accession>A0A834A734</accession>
<name>A0A834A734_9CHIR</name>